<protein>
    <recommendedName>
        <fullName evidence="7">Thiol:disulfide interchange protein</fullName>
    </recommendedName>
</protein>
<evidence type="ECO:0000256" key="5">
    <source>
        <dbReference type="ARBA" id="ARBA00023157"/>
    </source>
</evidence>
<feature type="signal peptide" evidence="8">
    <location>
        <begin position="1"/>
        <end position="20"/>
    </location>
</feature>
<comment type="similarity">
    <text evidence="2">Belongs to the thioredoxin family. DsbA subfamily.</text>
</comment>
<dbReference type="InterPro" id="IPR013766">
    <property type="entry name" value="Thioredoxin_domain"/>
</dbReference>
<dbReference type="InterPro" id="IPR036249">
    <property type="entry name" value="Thioredoxin-like_sf"/>
</dbReference>
<evidence type="ECO:0000313" key="10">
    <source>
        <dbReference type="EMBL" id="GAA0717803.1"/>
    </source>
</evidence>
<evidence type="ECO:0000256" key="8">
    <source>
        <dbReference type="SAM" id="SignalP"/>
    </source>
</evidence>
<keyword evidence="3 8" id="KW-0732">Signal</keyword>
<evidence type="ECO:0000256" key="7">
    <source>
        <dbReference type="PIRNR" id="PIRNR001488"/>
    </source>
</evidence>
<dbReference type="PROSITE" id="PS51352">
    <property type="entry name" value="THIOREDOXIN_2"/>
    <property type="match status" value="1"/>
</dbReference>
<dbReference type="PIRSF" id="PIRSF001488">
    <property type="entry name" value="Tdi_protein"/>
    <property type="match status" value="1"/>
</dbReference>
<dbReference type="CDD" id="cd03019">
    <property type="entry name" value="DsbA_DsbA"/>
    <property type="match status" value="1"/>
</dbReference>
<dbReference type="Pfam" id="PF01323">
    <property type="entry name" value="DSBA"/>
    <property type="match status" value="1"/>
</dbReference>
<comment type="subcellular location">
    <subcellularLocation>
        <location evidence="1 7">Periplasm</location>
    </subcellularLocation>
</comment>
<accession>A0ABP3TTS8</accession>
<dbReference type="InterPro" id="IPR001853">
    <property type="entry name" value="DSBA-like_thioredoxin_dom"/>
</dbReference>
<dbReference type="PANTHER" id="PTHR35891:SF2">
    <property type="entry name" value="THIOL:DISULFIDE INTERCHANGE PROTEIN DSBA"/>
    <property type="match status" value="1"/>
</dbReference>
<evidence type="ECO:0000313" key="11">
    <source>
        <dbReference type="Proteomes" id="UP001501523"/>
    </source>
</evidence>
<dbReference type="RefSeq" id="WP_343791623.1">
    <property type="nucleotide sequence ID" value="NZ_BAAAEU010000015.1"/>
</dbReference>
<dbReference type="Gene3D" id="3.40.30.10">
    <property type="entry name" value="Glutaredoxin"/>
    <property type="match status" value="1"/>
</dbReference>
<dbReference type="Proteomes" id="UP001501523">
    <property type="component" value="Unassembled WGS sequence"/>
</dbReference>
<reference evidence="11" key="1">
    <citation type="journal article" date="2019" name="Int. J. Syst. Evol. Microbiol.">
        <title>The Global Catalogue of Microorganisms (GCM) 10K type strain sequencing project: providing services to taxonomists for standard genome sequencing and annotation.</title>
        <authorList>
            <consortium name="The Broad Institute Genomics Platform"/>
            <consortium name="The Broad Institute Genome Sequencing Center for Infectious Disease"/>
            <person name="Wu L."/>
            <person name="Ma J."/>
        </authorList>
    </citation>
    <scope>NUCLEOTIDE SEQUENCE [LARGE SCALE GENOMIC DNA]</scope>
    <source>
        <strain evidence="11">JCM 15421</strain>
    </source>
</reference>
<comment type="caution">
    <text evidence="10">The sequence shown here is derived from an EMBL/GenBank/DDBJ whole genome shotgun (WGS) entry which is preliminary data.</text>
</comment>
<dbReference type="InterPro" id="IPR023205">
    <property type="entry name" value="DsbA/DsbL"/>
</dbReference>
<evidence type="ECO:0000256" key="4">
    <source>
        <dbReference type="ARBA" id="ARBA00022764"/>
    </source>
</evidence>
<evidence type="ECO:0000256" key="2">
    <source>
        <dbReference type="ARBA" id="ARBA00005791"/>
    </source>
</evidence>
<sequence length="230" mass="24875">MLKRLGLLCAGLLFVSIAAAEPAATPAAATNWEAGKHYFMIDPPQPTATGDKVEVLEIFSYACPHCAHFQPYAEQLKASLPAYASFGYMPAIFNAQWEPYARAFYTAQSLGALDQTHQALFDALHRDHLPLQTIDDLAGFYAQHGTDKAKFLATSGSFEIESKLSRAMQIVKSDGIDGTPSVVVNGKYRVTGASAGGYPQLIEVVDWLVKKEHDAAAKPAKSAAQAKEKK</sequence>
<dbReference type="PANTHER" id="PTHR35891">
    <property type="entry name" value="THIOL:DISULFIDE INTERCHANGE PROTEIN DSBA"/>
    <property type="match status" value="1"/>
</dbReference>
<keyword evidence="11" id="KW-1185">Reference proteome</keyword>
<evidence type="ECO:0000259" key="9">
    <source>
        <dbReference type="PROSITE" id="PS51352"/>
    </source>
</evidence>
<keyword evidence="5 7" id="KW-1015">Disulfide bond</keyword>
<proteinExistence type="inferred from homology"/>
<organism evidence="10 11">
    <name type="scientific">Dokdonella soli</name>
    <dbReference type="NCBI Taxonomy" id="529810"/>
    <lineage>
        <taxon>Bacteria</taxon>
        <taxon>Pseudomonadati</taxon>
        <taxon>Pseudomonadota</taxon>
        <taxon>Gammaproteobacteria</taxon>
        <taxon>Lysobacterales</taxon>
        <taxon>Rhodanobacteraceae</taxon>
        <taxon>Dokdonella</taxon>
    </lineage>
</organism>
<dbReference type="SUPFAM" id="SSF52833">
    <property type="entry name" value="Thioredoxin-like"/>
    <property type="match status" value="1"/>
</dbReference>
<evidence type="ECO:0000256" key="6">
    <source>
        <dbReference type="ARBA" id="ARBA00023284"/>
    </source>
</evidence>
<keyword evidence="6" id="KW-0676">Redox-active center</keyword>
<dbReference type="EMBL" id="BAAAEU010000015">
    <property type="protein sequence ID" value="GAA0717803.1"/>
    <property type="molecule type" value="Genomic_DNA"/>
</dbReference>
<feature type="domain" description="Thioredoxin" evidence="9">
    <location>
        <begin position="19"/>
        <end position="210"/>
    </location>
</feature>
<feature type="chain" id="PRO_5047239941" description="Thiol:disulfide interchange protein" evidence="8">
    <location>
        <begin position="21"/>
        <end position="230"/>
    </location>
</feature>
<evidence type="ECO:0000256" key="3">
    <source>
        <dbReference type="ARBA" id="ARBA00022729"/>
    </source>
</evidence>
<keyword evidence="4 7" id="KW-0574">Periplasm</keyword>
<evidence type="ECO:0000256" key="1">
    <source>
        <dbReference type="ARBA" id="ARBA00004418"/>
    </source>
</evidence>
<name>A0ABP3TTS8_9GAMM</name>
<gene>
    <name evidence="10" type="primary">dsbA</name>
    <name evidence="10" type="ORF">GCM10009105_25120</name>
</gene>
<dbReference type="InterPro" id="IPR050824">
    <property type="entry name" value="Thiol_disulfide_DsbA"/>
</dbReference>